<dbReference type="AlphaFoldDB" id="A0A8K9Y342"/>
<proteinExistence type="predicted"/>
<name>A0A8K9Y342_ONCMY</name>
<evidence type="ECO:0000313" key="2">
    <source>
        <dbReference type="Proteomes" id="UP000694395"/>
    </source>
</evidence>
<dbReference type="GeneTree" id="ENSGT00940000177245"/>
<evidence type="ECO:0000313" key="1">
    <source>
        <dbReference type="Ensembl" id="ENSOMYP00000141124.1"/>
    </source>
</evidence>
<reference evidence="1" key="2">
    <citation type="submission" date="2025-08" db="UniProtKB">
        <authorList>
            <consortium name="Ensembl"/>
        </authorList>
    </citation>
    <scope>IDENTIFICATION</scope>
</reference>
<reference evidence="1" key="3">
    <citation type="submission" date="2025-09" db="UniProtKB">
        <authorList>
            <consortium name="Ensembl"/>
        </authorList>
    </citation>
    <scope>IDENTIFICATION</scope>
</reference>
<protein>
    <submittedName>
        <fullName evidence="1">Uncharacterized protein</fullName>
    </submittedName>
</protein>
<accession>A0A8K9Y342</accession>
<reference evidence="1" key="1">
    <citation type="submission" date="2020-07" db="EMBL/GenBank/DDBJ databases">
        <title>A long reads based de novo assembly of the rainbow trout Arlee double haploid line genome.</title>
        <authorList>
            <person name="Gao G."/>
            <person name="Palti Y."/>
        </authorList>
    </citation>
    <scope>NUCLEOTIDE SEQUENCE [LARGE SCALE GENOMIC DNA]</scope>
</reference>
<dbReference type="Ensembl" id="ENSOMYT00000145664.1">
    <property type="protein sequence ID" value="ENSOMYP00000141124.1"/>
    <property type="gene ID" value="ENSOMYG00000059956.1"/>
</dbReference>
<organism evidence="1 2">
    <name type="scientific">Oncorhynchus mykiss</name>
    <name type="common">Rainbow trout</name>
    <name type="synonym">Salmo gairdneri</name>
    <dbReference type="NCBI Taxonomy" id="8022"/>
    <lineage>
        <taxon>Eukaryota</taxon>
        <taxon>Metazoa</taxon>
        <taxon>Chordata</taxon>
        <taxon>Craniata</taxon>
        <taxon>Vertebrata</taxon>
        <taxon>Euteleostomi</taxon>
        <taxon>Actinopterygii</taxon>
        <taxon>Neopterygii</taxon>
        <taxon>Teleostei</taxon>
        <taxon>Protacanthopterygii</taxon>
        <taxon>Salmoniformes</taxon>
        <taxon>Salmonidae</taxon>
        <taxon>Salmoninae</taxon>
        <taxon>Oncorhynchus</taxon>
    </lineage>
</organism>
<keyword evidence="2" id="KW-1185">Reference proteome</keyword>
<dbReference type="Proteomes" id="UP000694395">
    <property type="component" value="Chromosome 4"/>
</dbReference>
<sequence>MRDGYSGPSDVPEAVALAQWANSVSAASGIDVADRLTYLEQRMQMQDDEIQLLKMALADVLKRLNISEEHQATNAKKGPAEKGTHT</sequence>